<evidence type="ECO:0000256" key="3">
    <source>
        <dbReference type="ARBA" id="ARBA00022692"/>
    </source>
</evidence>
<dbReference type="Pfam" id="PF06388">
    <property type="entry name" value="DUF1075"/>
    <property type="match status" value="1"/>
</dbReference>
<comment type="caution">
    <text evidence="7">The sequence shown here is derived from an EMBL/GenBank/DDBJ whole genome shotgun (WGS) entry which is preliminary data.</text>
</comment>
<evidence type="ECO:0000256" key="6">
    <source>
        <dbReference type="SAM" id="Phobius"/>
    </source>
</evidence>
<evidence type="ECO:0000313" key="8">
    <source>
        <dbReference type="Proteomes" id="UP000531168"/>
    </source>
</evidence>
<evidence type="ECO:0000313" key="7">
    <source>
        <dbReference type="EMBL" id="NXK71393.1"/>
    </source>
</evidence>
<evidence type="ECO:0000256" key="4">
    <source>
        <dbReference type="ARBA" id="ARBA00022989"/>
    </source>
</evidence>
<gene>
    <name evidence="7" type="primary">Fam162a</name>
    <name evidence="7" type="ORF">AMAGUI_R12662</name>
</gene>
<dbReference type="AlphaFoldDB" id="A0A7L0LRY3"/>
<dbReference type="EMBL" id="VXAR01000202">
    <property type="protein sequence ID" value="NXK71393.1"/>
    <property type="molecule type" value="Genomic_DNA"/>
</dbReference>
<name>A0A7L0LRY3_9PSIT</name>
<comment type="similarity">
    <text evidence="2">Belongs to the UPF0389 family.</text>
</comment>
<comment type="subcellular location">
    <subcellularLocation>
        <location evidence="1">Membrane</location>
        <topology evidence="1">Single-pass membrane protein</topology>
    </subcellularLocation>
</comment>
<dbReference type="GO" id="GO:0071456">
    <property type="term" value="P:cellular response to hypoxia"/>
    <property type="evidence" value="ECO:0007669"/>
    <property type="project" value="TreeGrafter"/>
</dbReference>
<keyword evidence="5 6" id="KW-0472">Membrane</keyword>
<keyword evidence="4 6" id="KW-1133">Transmembrane helix</keyword>
<evidence type="ECO:0000256" key="5">
    <source>
        <dbReference type="ARBA" id="ARBA00023136"/>
    </source>
</evidence>
<dbReference type="GO" id="GO:0005739">
    <property type="term" value="C:mitochondrion"/>
    <property type="evidence" value="ECO:0007669"/>
    <property type="project" value="TreeGrafter"/>
</dbReference>
<keyword evidence="3 6" id="KW-0812">Transmembrane</keyword>
<dbReference type="PANTHER" id="PTHR13674:SF2">
    <property type="entry name" value="PROTEIN FAM162A"/>
    <property type="match status" value="1"/>
</dbReference>
<dbReference type="Proteomes" id="UP000531168">
    <property type="component" value="Unassembled WGS sequence"/>
</dbReference>
<dbReference type="GO" id="GO:0051402">
    <property type="term" value="P:neuron apoptotic process"/>
    <property type="evidence" value="ECO:0007669"/>
    <property type="project" value="TreeGrafter"/>
</dbReference>
<dbReference type="GO" id="GO:0090200">
    <property type="term" value="P:positive regulation of release of cytochrome c from mitochondria"/>
    <property type="evidence" value="ECO:0007669"/>
    <property type="project" value="TreeGrafter"/>
</dbReference>
<evidence type="ECO:0000256" key="2">
    <source>
        <dbReference type="ARBA" id="ARBA00007363"/>
    </source>
</evidence>
<dbReference type="InterPro" id="IPR009432">
    <property type="entry name" value="DUF1075"/>
</dbReference>
<dbReference type="PANTHER" id="PTHR13674">
    <property type="entry name" value="GROWTH AND TRANSFORMATION-DEPENDENT PROTEIN"/>
    <property type="match status" value="1"/>
</dbReference>
<dbReference type="GO" id="GO:0016020">
    <property type="term" value="C:membrane"/>
    <property type="evidence" value="ECO:0007669"/>
    <property type="project" value="UniProtKB-SubCell"/>
</dbReference>
<feature type="transmembrane region" description="Helical" evidence="6">
    <location>
        <begin position="37"/>
        <end position="54"/>
    </location>
</feature>
<feature type="non-terminal residue" evidence="7">
    <location>
        <position position="1"/>
    </location>
</feature>
<reference evidence="7 8" key="1">
    <citation type="submission" date="2019-09" db="EMBL/GenBank/DDBJ databases">
        <title>Bird 10,000 Genomes (B10K) Project - Family phase.</title>
        <authorList>
            <person name="Zhang G."/>
        </authorList>
    </citation>
    <scope>NUCLEOTIDE SEQUENCE [LARGE SCALE GENOMIC DNA]</scope>
    <source>
        <strain evidence="7">B10K-DU-001-46</strain>
        <tissue evidence="7">Muscle</tissue>
    </source>
</reference>
<protein>
    <submittedName>
        <fullName evidence="7">F162A protein</fullName>
    </submittedName>
</protein>
<feature type="non-terminal residue" evidence="7">
    <location>
        <position position="89"/>
    </location>
</feature>
<accession>A0A7L0LRY3</accession>
<keyword evidence="8" id="KW-1185">Reference proteome</keyword>
<organism evidence="7 8">
    <name type="scientific">Amazona guildingii</name>
    <dbReference type="NCBI Taxonomy" id="175529"/>
    <lineage>
        <taxon>Eukaryota</taxon>
        <taxon>Metazoa</taxon>
        <taxon>Chordata</taxon>
        <taxon>Craniata</taxon>
        <taxon>Vertebrata</taxon>
        <taxon>Euteleostomi</taxon>
        <taxon>Archelosauria</taxon>
        <taxon>Archosauria</taxon>
        <taxon>Dinosauria</taxon>
        <taxon>Saurischia</taxon>
        <taxon>Theropoda</taxon>
        <taxon>Coelurosauria</taxon>
        <taxon>Aves</taxon>
        <taxon>Neognathae</taxon>
        <taxon>Neoaves</taxon>
        <taxon>Telluraves</taxon>
        <taxon>Australaves</taxon>
        <taxon>Psittaciformes</taxon>
        <taxon>Psittacidae</taxon>
        <taxon>Amazona</taxon>
    </lineage>
</organism>
<evidence type="ECO:0000256" key="1">
    <source>
        <dbReference type="ARBA" id="ARBA00004167"/>
    </source>
</evidence>
<sequence length="89" mass="10071">DKRFLLWAGHFKKPEDIPGTVSIDTIRAAKTTLRVKFSYVMITLTIAGCIIMVTRGKQAVKRHETLTSINLEKKAQWREEAIQSTSAKP</sequence>
<proteinExistence type="inferred from homology"/>